<dbReference type="Proteomes" id="UP001149165">
    <property type="component" value="Unassembled WGS sequence"/>
</dbReference>
<protein>
    <recommendedName>
        <fullName evidence="4">Histone chaperone domain-containing protein</fullName>
    </recommendedName>
</protein>
<evidence type="ECO:0000313" key="3">
    <source>
        <dbReference type="Proteomes" id="UP001149165"/>
    </source>
</evidence>
<feature type="compositionally biased region" description="Acidic residues" evidence="1">
    <location>
        <begin position="71"/>
        <end position="81"/>
    </location>
</feature>
<accession>A0A9W9EV21</accession>
<name>A0A9W9EV21_9EURO</name>
<feature type="region of interest" description="Disordered" evidence="1">
    <location>
        <begin position="1"/>
        <end position="81"/>
    </location>
</feature>
<feature type="compositionally biased region" description="Acidic residues" evidence="1">
    <location>
        <begin position="41"/>
        <end position="52"/>
    </location>
</feature>
<dbReference type="OrthoDB" id="4357148at2759"/>
<proteinExistence type="predicted"/>
<dbReference type="AlphaFoldDB" id="A0A9W9EV21"/>
<sequence>MSRSGRQVVPEPIVVEDEEVDSFIDQDNNDNSNNSDRQLAIDEDEAIDEMNIMDDRTRRAQPQSSTRYNEPDENDLPAEAD</sequence>
<keyword evidence="3" id="KW-1185">Reference proteome</keyword>
<evidence type="ECO:0000256" key="1">
    <source>
        <dbReference type="SAM" id="MobiDB-lite"/>
    </source>
</evidence>
<evidence type="ECO:0008006" key="4">
    <source>
        <dbReference type="Google" id="ProtNLM"/>
    </source>
</evidence>
<comment type="caution">
    <text evidence="2">The sequence shown here is derived from an EMBL/GenBank/DDBJ whole genome shotgun (WGS) entry which is preliminary data.</text>
</comment>
<feature type="compositionally biased region" description="Acidic residues" evidence="1">
    <location>
        <begin position="14"/>
        <end position="28"/>
    </location>
</feature>
<gene>
    <name evidence="2" type="ORF">N7456_012065</name>
</gene>
<organism evidence="2 3">
    <name type="scientific">Penicillium angulare</name>
    <dbReference type="NCBI Taxonomy" id="116970"/>
    <lineage>
        <taxon>Eukaryota</taxon>
        <taxon>Fungi</taxon>
        <taxon>Dikarya</taxon>
        <taxon>Ascomycota</taxon>
        <taxon>Pezizomycotina</taxon>
        <taxon>Eurotiomycetes</taxon>
        <taxon>Eurotiomycetidae</taxon>
        <taxon>Eurotiales</taxon>
        <taxon>Aspergillaceae</taxon>
        <taxon>Penicillium</taxon>
    </lineage>
</organism>
<evidence type="ECO:0000313" key="2">
    <source>
        <dbReference type="EMBL" id="KAJ5088449.1"/>
    </source>
</evidence>
<reference evidence="2" key="2">
    <citation type="journal article" date="2023" name="IMA Fungus">
        <title>Comparative genomic study of the Penicillium genus elucidates a diverse pangenome and 15 lateral gene transfer events.</title>
        <authorList>
            <person name="Petersen C."/>
            <person name="Sorensen T."/>
            <person name="Nielsen M.R."/>
            <person name="Sondergaard T.E."/>
            <person name="Sorensen J.L."/>
            <person name="Fitzpatrick D.A."/>
            <person name="Frisvad J.C."/>
            <person name="Nielsen K.L."/>
        </authorList>
    </citation>
    <scope>NUCLEOTIDE SEQUENCE</scope>
    <source>
        <strain evidence="2">IBT 30069</strain>
    </source>
</reference>
<reference evidence="2" key="1">
    <citation type="submission" date="2022-11" db="EMBL/GenBank/DDBJ databases">
        <authorList>
            <person name="Petersen C."/>
        </authorList>
    </citation>
    <scope>NUCLEOTIDE SEQUENCE</scope>
    <source>
        <strain evidence="2">IBT 30069</strain>
    </source>
</reference>
<dbReference type="EMBL" id="JAPQKH010000007">
    <property type="protein sequence ID" value="KAJ5088449.1"/>
    <property type="molecule type" value="Genomic_DNA"/>
</dbReference>